<accession>A0A915EZ25</accession>
<dbReference type="Proteomes" id="UP000887562">
    <property type="component" value="Unplaced"/>
</dbReference>
<dbReference type="AlphaFoldDB" id="A0A915EZ25"/>
<name>A0A915EZ25_9CEST</name>
<sequence>MRCFLIYFPANNSLHILPDPVIQRICPCFRLCYVLCKIQRPTIALCFEKMSFMSSYWVEYLPAGINHLGALPKKELCRFTRPRYLFYIIYHQSAFKTDVSGMPELLRATESTVATGIQMNQRKQIICSQRNFNTVASPYAKLRFDLKESRKTVFAKCILAKLEYLDLSK</sequence>
<evidence type="ECO:0000313" key="1">
    <source>
        <dbReference type="Proteomes" id="UP000887562"/>
    </source>
</evidence>
<evidence type="ECO:0000313" key="2">
    <source>
        <dbReference type="WBParaSite" id="maker-E.canG7_contigs_8773-snap-gene-0.11-mRNA-1"/>
    </source>
</evidence>
<keyword evidence="1" id="KW-1185">Reference proteome</keyword>
<organism evidence="1 2">
    <name type="scientific">Echinococcus canadensis</name>
    <dbReference type="NCBI Taxonomy" id="519352"/>
    <lineage>
        <taxon>Eukaryota</taxon>
        <taxon>Metazoa</taxon>
        <taxon>Spiralia</taxon>
        <taxon>Lophotrochozoa</taxon>
        <taxon>Platyhelminthes</taxon>
        <taxon>Cestoda</taxon>
        <taxon>Eucestoda</taxon>
        <taxon>Cyclophyllidea</taxon>
        <taxon>Taeniidae</taxon>
        <taxon>Echinococcus</taxon>
        <taxon>Echinococcus canadensis group</taxon>
    </lineage>
</organism>
<reference evidence="2" key="1">
    <citation type="submission" date="2022-11" db="UniProtKB">
        <authorList>
            <consortium name="WormBaseParasite"/>
        </authorList>
    </citation>
    <scope>IDENTIFICATION</scope>
</reference>
<protein>
    <submittedName>
        <fullName evidence="2">Uncharacterized protein</fullName>
    </submittedName>
</protein>
<proteinExistence type="predicted"/>
<dbReference type="WBParaSite" id="maker-E.canG7_contigs_8773-snap-gene-0.11-mRNA-1">
    <property type="protein sequence ID" value="maker-E.canG7_contigs_8773-snap-gene-0.11-mRNA-1"/>
    <property type="gene ID" value="EcG7_09021"/>
</dbReference>